<dbReference type="InterPro" id="IPR036388">
    <property type="entry name" value="WH-like_DNA-bd_sf"/>
</dbReference>
<evidence type="ECO:0000259" key="7">
    <source>
        <dbReference type="Pfam" id="PF04545"/>
    </source>
</evidence>
<dbReference type="InterPro" id="IPR013325">
    <property type="entry name" value="RNA_pol_sigma_r2"/>
</dbReference>
<organism evidence="8 9">
    <name type="scientific">Nonomuraea turkmeniaca</name>
    <dbReference type="NCBI Taxonomy" id="103838"/>
    <lineage>
        <taxon>Bacteria</taxon>
        <taxon>Bacillati</taxon>
        <taxon>Actinomycetota</taxon>
        <taxon>Actinomycetes</taxon>
        <taxon>Streptosporangiales</taxon>
        <taxon>Streptosporangiaceae</taxon>
        <taxon>Nonomuraea</taxon>
    </lineage>
</organism>
<dbReference type="GO" id="GO:0006352">
    <property type="term" value="P:DNA-templated transcription initiation"/>
    <property type="evidence" value="ECO:0007669"/>
    <property type="project" value="InterPro"/>
</dbReference>
<evidence type="ECO:0000313" key="9">
    <source>
        <dbReference type="Proteomes" id="UP000309128"/>
    </source>
</evidence>
<reference evidence="8 9" key="1">
    <citation type="submission" date="2019-05" db="EMBL/GenBank/DDBJ databases">
        <title>Draft genome sequence of Nonomuraea turkmeniaca DSM 43926.</title>
        <authorList>
            <person name="Saricaoglu S."/>
            <person name="Isik K."/>
        </authorList>
    </citation>
    <scope>NUCLEOTIDE SEQUENCE [LARGE SCALE GENOMIC DNA]</scope>
    <source>
        <strain evidence="8 9">DSM 43926</strain>
    </source>
</reference>
<dbReference type="GO" id="GO:0003677">
    <property type="term" value="F:DNA binding"/>
    <property type="evidence" value="ECO:0007669"/>
    <property type="project" value="UniProtKB-KW"/>
</dbReference>
<dbReference type="NCBIfam" id="TIGR02937">
    <property type="entry name" value="sigma70-ECF"/>
    <property type="match status" value="1"/>
</dbReference>
<keyword evidence="3" id="KW-0731">Sigma factor</keyword>
<dbReference type="Gene3D" id="1.10.1740.10">
    <property type="match status" value="1"/>
</dbReference>
<dbReference type="Gene3D" id="1.10.10.10">
    <property type="entry name" value="Winged helix-like DNA-binding domain superfamily/Winged helix DNA-binding domain"/>
    <property type="match status" value="1"/>
</dbReference>
<feature type="domain" description="RNA polymerase sigma-70 region 4" evidence="7">
    <location>
        <begin position="116"/>
        <end position="165"/>
    </location>
</feature>
<comment type="similarity">
    <text evidence="1">Belongs to the sigma-70 factor family. ECF subfamily.</text>
</comment>
<keyword evidence="2" id="KW-0805">Transcription regulation</keyword>
<keyword evidence="9" id="KW-1185">Reference proteome</keyword>
<feature type="domain" description="RNA polymerase sigma-70 region 2" evidence="6">
    <location>
        <begin position="27"/>
        <end position="83"/>
    </location>
</feature>
<keyword evidence="5" id="KW-0804">Transcription</keyword>
<evidence type="ECO:0000256" key="4">
    <source>
        <dbReference type="ARBA" id="ARBA00023125"/>
    </source>
</evidence>
<dbReference type="InterPro" id="IPR013324">
    <property type="entry name" value="RNA_pol_sigma_r3/r4-like"/>
</dbReference>
<dbReference type="CDD" id="cd06171">
    <property type="entry name" value="Sigma70_r4"/>
    <property type="match status" value="1"/>
</dbReference>
<dbReference type="SUPFAM" id="SSF88659">
    <property type="entry name" value="Sigma3 and sigma4 domains of RNA polymerase sigma factors"/>
    <property type="match status" value="1"/>
</dbReference>
<dbReference type="PANTHER" id="PTHR43133">
    <property type="entry name" value="RNA POLYMERASE ECF-TYPE SIGMA FACTO"/>
    <property type="match status" value="1"/>
</dbReference>
<sequence length="177" mass="20101">MRHPRRRAGPVTDDGFREFVATRGLALSRMAYLITGDHALAEDLVQETLVKVAARWRKLTQEGDPEPYVRKVLINQLRTWRRPRRLAFVSTADLPEPSPSTDESAQTDLKVALLRALSVLGSRQRIVLYLRFYEDLTESAVAAELGCSIGTVKRHTHDALKRLRQMAPQLLETEVRS</sequence>
<evidence type="ECO:0000256" key="3">
    <source>
        <dbReference type="ARBA" id="ARBA00023082"/>
    </source>
</evidence>
<dbReference type="SUPFAM" id="SSF88946">
    <property type="entry name" value="Sigma2 domain of RNA polymerase sigma factors"/>
    <property type="match status" value="1"/>
</dbReference>
<dbReference type="AlphaFoldDB" id="A0A5S4FUU4"/>
<accession>A0A5S4FUU4</accession>
<evidence type="ECO:0000256" key="1">
    <source>
        <dbReference type="ARBA" id="ARBA00010641"/>
    </source>
</evidence>
<dbReference type="Pfam" id="PF04542">
    <property type="entry name" value="Sigma70_r2"/>
    <property type="match status" value="1"/>
</dbReference>
<name>A0A5S4FUU4_9ACTN</name>
<proteinExistence type="inferred from homology"/>
<evidence type="ECO:0000313" key="8">
    <source>
        <dbReference type="EMBL" id="TMR24428.1"/>
    </source>
</evidence>
<dbReference type="Pfam" id="PF04545">
    <property type="entry name" value="Sigma70_r4"/>
    <property type="match status" value="1"/>
</dbReference>
<protein>
    <submittedName>
        <fullName evidence="8">SigE family RNA polymerase sigma factor</fullName>
    </submittedName>
</protein>
<evidence type="ECO:0000256" key="5">
    <source>
        <dbReference type="ARBA" id="ARBA00023163"/>
    </source>
</evidence>
<gene>
    <name evidence="8" type="ORF">ETD86_04670</name>
</gene>
<dbReference type="Proteomes" id="UP000309128">
    <property type="component" value="Unassembled WGS sequence"/>
</dbReference>
<dbReference type="InterPro" id="IPR007630">
    <property type="entry name" value="RNA_pol_sigma70_r4"/>
</dbReference>
<dbReference type="GO" id="GO:0016987">
    <property type="term" value="F:sigma factor activity"/>
    <property type="evidence" value="ECO:0007669"/>
    <property type="project" value="UniProtKB-KW"/>
</dbReference>
<evidence type="ECO:0000256" key="2">
    <source>
        <dbReference type="ARBA" id="ARBA00023015"/>
    </source>
</evidence>
<dbReference type="NCBIfam" id="TIGR02983">
    <property type="entry name" value="SigE-fam_strep"/>
    <property type="match status" value="1"/>
</dbReference>
<comment type="caution">
    <text evidence="8">The sequence shown here is derived from an EMBL/GenBank/DDBJ whole genome shotgun (WGS) entry which is preliminary data.</text>
</comment>
<dbReference type="OrthoDB" id="2046835at2"/>
<dbReference type="EMBL" id="VCKY01000010">
    <property type="protein sequence ID" value="TMR24428.1"/>
    <property type="molecule type" value="Genomic_DNA"/>
</dbReference>
<dbReference type="InterPro" id="IPR014325">
    <property type="entry name" value="RNA_pol_sigma-E_actinobac"/>
</dbReference>
<dbReference type="InterPro" id="IPR014284">
    <property type="entry name" value="RNA_pol_sigma-70_dom"/>
</dbReference>
<evidence type="ECO:0000259" key="6">
    <source>
        <dbReference type="Pfam" id="PF04542"/>
    </source>
</evidence>
<dbReference type="InterPro" id="IPR007627">
    <property type="entry name" value="RNA_pol_sigma70_r2"/>
</dbReference>
<dbReference type="InterPro" id="IPR039425">
    <property type="entry name" value="RNA_pol_sigma-70-like"/>
</dbReference>
<dbReference type="PANTHER" id="PTHR43133:SF50">
    <property type="entry name" value="ECF RNA POLYMERASE SIGMA FACTOR SIGM"/>
    <property type="match status" value="1"/>
</dbReference>
<keyword evidence="4" id="KW-0238">DNA-binding</keyword>